<accession>A0A7G9YNS6</accession>
<evidence type="ECO:0000313" key="2">
    <source>
        <dbReference type="EMBL" id="QNO50107.1"/>
    </source>
</evidence>
<reference evidence="1" key="1">
    <citation type="submission" date="2020-06" db="EMBL/GenBank/DDBJ databases">
        <title>Unique genomic features of the anaerobic methanotrophic archaea.</title>
        <authorList>
            <person name="Chadwick G.L."/>
            <person name="Skennerton C.T."/>
            <person name="Laso-Perez R."/>
            <person name="Leu A.O."/>
            <person name="Speth D.R."/>
            <person name="Yu H."/>
            <person name="Morgan-Lang C."/>
            <person name="Hatzenpichler R."/>
            <person name="Goudeau D."/>
            <person name="Malmstrom R."/>
            <person name="Brazelton W.J."/>
            <person name="Woyke T."/>
            <person name="Hallam S.J."/>
            <person name="Tyson G.W."/>
            <person name="Wegener G."/>
            <person name="Boetius A."/>
            <person name="Orphan V."/>
        </authorList>
    </citation>
    <scope>NUCLEOTIDE SEQUENCE</scope>
</reference>
<organism evidence="1">
    <name type="scientific">Candidatus Methanogaster sp. ANME-2c ERB4</name>
    <dbReference type="NCBI Taxonomy" id="2759911"/>
    <lineage>
        <taxon>Archaea</taxon>
        <taxon>Methanobacteriati</taxon>
        <taxon>Methanobacteriota</taxon>
        <taxon>Stenosarchaea group</taxon>
        <taxon>Methanomicrobia</taxon>
        <taxon>Methanosarcinales</taxon>
        <taxon>ANME-2 cluster</taxon>
        <taxon>Candidatus Methanogasteraceae</taxon>
        <taxon>Candidatus Methanogaster</taxon>
    </lineage>
</organism>
<dbReference type="EMBL" id="MT631388">
    <property type="protein sequence ID" value="QNO49660.1"/>
    <property type="molecule type" value="Genomic_DNA"/>
</dbReference>
<evidence type="ECO:0000313" key="1">
    <source>
        <dbReference type="EMBL" id="QNO49660.1"/>
    </source>
</evidence>
<dbReference type="EMBL" id="MT631405">
    <property type="protein sequence ID" value="QNO50107.1"/>
    <property type="molecule type" value="Genomic_DNA"/>
</dbReference>
<name>A0A7G9YNS6_9EURY</name>
<sequence length="103" mass="12347">MMKHRTIHDLEELAKPFIDIGLYDSDVTFFRDLLESTVEHKLNHYEQIIKKLERKYDVSFGDFSKKLERGATITEEDDWMEWEAAINMLGAWRKTGRLHKYLI</sequence>
<protein>
    <submittedName>
        <fullName evidence="1">Uncharacterized protein</fullName>
    </submittedName>
</protein>
<gene>
    <name evidence="1" type="ORF">FBMMOPGC_00007</name>
    <name evidence="2" type="ORF">GDOAKEED_00011</name>
</gene>
<dbReference type="AlphaFoldDB" id="A0A7G9YNS6"/>
<proteinExistence type="predicted"/>